<protein>
    <submittedName>
        <fullName evidence="1">Uncharacterized protein</fullName>
    </submittedName>
</protein>
<dbReference type="EMBL" id="CAVMJV010000077">
    <property type="protein sequence ID" value="CAK5089468.1"/>
    <property type="molecule type" value="Genomic_DNA"/>
</dbReference>
<name>A0ACB1AHG2_MELEN</name>
<organism evidence="1 2">
    <name type="scientific">Meloidogyne enterolobii</name>
    <name type="common">Root-knot nematode worm</name>
    <name type="synonym">Meloidogyne mayaguensis</name>
    <dbReference type="NCBI Taxonomy" id="390850"/>
    <lineage>
        <taxon>Eukaryota</taxon>
        <taxon>Metazoa</taxon>
        <taxon>Ecdysozoa</taxon>
        <taxon>Nematoda</taxon>
        <taxon>Chromadorea</taxon>
        <taxon>Rhabditida</taxon>
        <taxon>Tylenchina</taxon>
        <taxon>Tylenchomorpha</taxon>
        <taxon>Tylenchoidea</taxon>
        <taxon>Meloidogynidae</taxon>
        <taxon>Meloidogyninae</taxon>
        <taxon>Meloidogyne</taxon>
    </lineage>
</organism>
<gene>
    <name evidence="1" type="ORF">MENTE1834_LOCUS37180</name>
</gene>
<evidence type="ECO:0000313" key="1">
    <source>
        <dbReference type="EMBL" id="CAK5089468.1"/>
    </source>
</evidence>
<proteinExistence type="predicted"/>
<keyword evidence="2" id="KW-1185">Reference proteome</keyword>
<evidence type="ECO:0000313" key="2">
    <source>
        <dbReference type="Proteomes" id="UP001497535"/>
    </source>
</evidence>
<dbReference type="Proteomes" id="UP001497535">
    <property type="component" value="Unassembled WGS sequence"/>
</dbReference>
<reference evidence="1" key="1">
    <citation type="submission" date="2023-11" db="EMBL/GenBank/DDBJ databases">
        <authorList>
            <person name="Poullet M."/>
        </authorList>
    </citation>
    <scope>NUCLEOTIDE SEQUENCE</scope>
    <source>
        <strain evidence="1">E1834</strain>
    </source>
</reference>
<comment type="caution">
    <text evidence="1">The sequence shown here is derived from an EMBL/GenBank/DDBJ whole genome shotgun (WGS) entry which is preliminary data.</text>
</comment>
<sequence length="153" mass="17410">MGLIALGKDSSRSEHQPLLSDERYSTLIQLFRLENDRIYKFCTQSPFSACLQAGIAVHKTPQCKKDSNSRCIVCSSVFELSEGLPYTHLSNSRLFCAISGELFDCEDNRPMMLPNGHVYGEKSMRKLAKNNEFVCPRTLTVYSLDDIQRVFLF</sequence>
<accession>A0ACB1AHG2</accession>